<reference evidence="13 14" key="1">
    <citation type="submission" date="2017-06" db="EMBL/GenBank/DDBJ databases">
        <title>Ant-infecting Ophiocordyceps genomes reveal a high diversity of potential behavioral manipulation genes and a possible major role for enterotoxins.</title>
        <authorList>
            <person name="De Bekker C."/>
            <person name="Evans H.C."/>
            <person name="Brachmann A."/>
            <person name="Hughes D.P."/>
        </authorList>
    </citation>
    <scope>NUCLEOTIDE SEQUENCE [LARGE SCALE GENOMIC DNA]</scope>
    <source>
        <strain evidence="13 14">1348a</strain>
    </source>
</reference>
<evidence type="ECO:0000256" key="1">
    <source>
        <dbReference type="ARBA" id="ARBA00004589"/>
    </source>
</evidence>
<feature type="transmembrane region" description="Helical" evidence="10">
    <location>
        <begin position="175"/>
        <end position="200"/>
    </location>
</feature>
<evidence type="ECO:0000256" key="7">
    <source>
        <dbReference type="ARBA" id="ARBA00023157"/>
    </source>
</evidence>
<evidence type="ECO:0000256" key="8">
    <source>
        <dbReference type="ARBA" id="ARBA00023288"/>
    </source>
</evidence>
<keyword evidence="14" id="KW-1185">Reference proteome</keyword>
<evidence type="ECO:0000256" key="11">
    <source>
        <dbReference type="SAM" id="SignalP"/>
    </source>
</evidence>
<sequence length="260" mass="27466">MAPLTALLLGVLSAWQIAAQDTPIPSCIPGCVNQVRTQFAEYGCTNANDAGCLCWKPNFSYGIRDCGVSCGANDSNVRQQLVQAFCAVQHAANDSVIHHLNATDDAFDSCLDNRCELVFCCGGKDFVVCAIFVSIFVDNVNTHDPSMAASTTFDAAPETSSATAMNSPSTGLSGAAAAGVGVGVGAALIALAGVGVCLFMRNRKREPRESGDISKPLPGSGRTYPPSREPGSIEKYGNDIEMTSNRYEDMVPRQQPRTMV</sequence>
<dbReference type="EMBL" id="NJEU01000649">
    <property type="protein sequence ID" value="PHH71725.1"/>
    <property type="molecule type" value="Genomic_DNA"/>
</dbReference>
<keyword evidence="5" id="KW-0336">GPI-anchor</keyword>
<feature type="domain" description="CFEM" evidence="12">
    <location>
        <begin position="20"/>
        <end position="87"/>
    </location>
</feature>
<feature type="chain" id="PRO_5013378934" description="CFEM domain-containing protein" evidence="11">
    <location>
        <begin position="20"/>
        <end position="260"/>
    </location>
</feature>
<comment type="similarity">
    <text evidence="3">Belongs to the RBT5 family.</text>
</comment>
<comment type="caution">
    <text evidence="13">The sequence shown here is derived from an EMBL/GenBank/DDBJ whole genome shotgun (WGS) entry which is preliminary data.</text>
</comment>
<keyword evidence="7" id="KW-1015">Disulfide bond</keyword>
<keyword evidence="10" id="KW-1133">Transmembrane helix</keyword>
<evidence type="ECO:0000256" key="4">
    <source>
        <dbReference type="ARBA" id="ARBA00022525"/>
    </source>
</evidence>
<name>A0A2C5YQC6_9HYPO</name>
<dbReference type="GO" id="GO:0098552">
    <property type="term" value="C:side of membrane"/>
    <property type="evidence" value="ECO:0007669"/>
    <property type="project" value="UniProtKB-KW"/>
</dbReference>
<keyword evidence="6 11" id="KW-0732">Signal</keyword>
<evidence type="ECO:0000256" key="9">
    <source>
        <dbReference type="SAM" id="MobiDB-lite"/>
    </source>
</evidence>
<evidence type="ECO:0000313" key="13">
    <source>
        <dbReference type="EMBL" id="PHH71725.1"/>
    </source>
</evidence>
<feature type="signal peptide" evidence="11">
    <location>
        <begin position="1"/>
        <end position="19"/>
    </location>
</feature>
<keyword evidence="10" id="KW-0472">Membrane</keyword>
<organism evidence="13 14">
    <name type="scientific">Ophiocordyceps australis</name>
    <dbReference type="NCBI Taxonomy" id="1399860"/>
    <lineage>
        <taxon>Eukaryota</taxon>
        <taxon>Fungi</taxon>
        <taxon>Dikarya</taxon>
        <taxon>Ascomycota</taxon>
        <taxon>Pezizomycotina</taxon>
        <taxon>Sordariomycetes</taxon>
        <taxon>Hypocreomycetidae</taxon>
        <taxon>Hypocreales</taxon>
        <taxon>Ophiocordycipitaceae</taxon>
        <taxon>Ophiocordyceps</taxon>
    </lineage>
</organism>
<keyword evidence="8" id="KW-0449">Lipoprotein</keyword>
<keyword evidence="5" id="KW-0325">Glycoprotein</keyword>
<gene>
    <name evidence="13" type="ORF">CDD82_6352</name>
</gene>
<evidence type="ECO:0000256" key="6">
    <source>
        <dbReference type="ARBA" id="ARBA00022729"/>
    </source>
</evidence>
<accession>A0A2C5YQC6</accession>
<dbReference type="SMART" id="SM00747">
    <property type="entry name" value="CFEM"/>
    <property type="match status" value="1"/>
</dbReference>
<protein>
    <recommendedName>
        <fullName evidence="12">CFEM domain-containing protein</fullName>
    </recommendedName>
</protein>
<evidence type="ECO:0000313" key="14">
    <source>
        <dbReference type="Proteomes" id="UP000224854"/>
    </source>
</evidence>
<dbReference type="OrthoDB" id="4778251at2759"/>
<dbReference type="Proteomes" id="UP000224854">
    <property type="component" value="Unassembled WGS sequence"/>
</dbReference>
<keyword evidence="4" id="KW-0964">Secreted</keyword>
<keyword evidence="10" id="KW-0812">Transmembrane</keyword>
<dbReference type="InterPro" id="IPR008427">
    <property type="entry name" value="Extracellular_membr_CFEM_dom"/>
</dbReference>
<evidence type="ECO:0000256" key="2">
    <source>
        <dbReference type="ARBA" id="ARBA00004613"/>
    </source>
</evidence>
<comment type="subcellular location">
    <subcellularLocation>
        <location evidence="1">Membrane</location>
        <topology evidence="1">Lipid-anchor</topology>
        <topology evidence="1">GPI-anchor</topology>
    </subcellularLocation>
    <subcellularLocation>
        <location evidence="2">Secreted</location>
    </subcellularLocation>
</comment>
<evidence type="ECO:0000259" key="12">
    <source>
        <dbReference type="SMART" id="SM00747"/>
    </source>
</evidence>
<dbReference type="AlphaFoldDB" id="A0A2C5YQC6"/>
<dbReference type="Pfam" id="PF05730">
    <property type="entry name" value="CFEM"/>
    <property type="match status" value="1"/>
</dbReference>
<proteinExistence type="inferred from homology"/>
<evidence type="ECO:0000256" key="10">
    <source>
        <dbReference type="SAM" id="Phobius"/>
    </source>
</evidence>
<feature type="region of interest" description="Disordered" evidence="9">
    <location>
        <begin position="208"/>
        <end position="239"/>
    </location>
</feature>
<evidence type="ECO:0000256" key="5">
    <source>
        <dbReference type="ARBA" id="ARBA00022622"/>
    </source>
</evidence>
<evidence type="ECO:0000256" key="3">
    <source>
        <dbReference type="ARBA" id="ARBA00010031"/>
    </source>
</evidence>
<dbReference type="GO" id="GO:0005576">
    <property type="term" value="C:extracellular region"/>
    <property type="evidence" value="ECO:0007669"/>
    <property type="project" value="UniProtKB-SubCell"/>
</dbReference>